<proteinExistence type="predicted"/>
<keyword evidence="2" id="KW-1185">Reference proteome</keyword>
<dbReference type="EMBL" id="KK365231">
    <property type="protein sequence ID" value="KCZ79773.1"/>
    <property type="molecule type" value="Genomic_DNA"/>
</dbReference>
<evidence type="ECO:0000313" key="2">
    <source>
        <dbReference type="Proteomes" id="UP000030655"/>
    </source>
</evidence>
<reference evidence="2" key="1">
    <citation type="submission" date="2013-02" db="EMBL/GenBank/DDBJ databases">
        <authorList>
            <consortium name="The Broad Institute Genome Sequencing Platform"/>
            <person name="Cuomo C."/>
            <person name="Becnel J."/>
            <person name="Sanscrainte N."/>
            <person name="Walker B."/>
            <person name="Young S.K."/>
            <person name="Zeng Q."/>
            <person name="Gargeya S."/>
            <person name="Fitzgerald M."/>
            <person name="Haas B."/>
            <person name="Abouelleil A."/>
            <person name="Alvarado L."/>
            <person name="Arachchi H.M."/>
            <person name="Berlin A.M."/>
            <person name="Chapman S.B."/>
            <person name="Dewar J."/>
            <person name="Goldberg J."/>
            <person name="Griggs A."/>
            <person name="Gujja S."/>
            <person name="Hansen M."/>
            <person name="Howarth C."/>
            <person name="Imamovic A."/>
            <person name="Larimer J."/>
            <person name="McCowan C."/>
            <person name="Murphy C."/>
            <person name="Neiman D."/>
            <person name="Pearson M."/>
            <person name="Priest M."/>
            <person name="Roberts A."/>
            <person name="Saif S."/>
            <person name="Shea T."/>
            <person name="Sisk P."/>
            <person name="Sykes S."/>
            <person name="Wortman J."/>
            <person name="Nusbaum C."/>
            <person name="Birren B."/>
        </authorList>
    </citation>
    <scope>NUCLEOTIDE SEQUENCE [LARGE SCALE GENOMIC DNA]</scope>
    <source>
        <strain evidence="2">PRA339</strain>
    </source>
</reference>
<reference evidence="1 2" key="2">
    <citation type="submission" date="2014-03" db="EMBL/GenBank/DDBJ databases">
        <title>The Genome Sequence of Anncaliia algerae insect isolate PRA339.</title>
        <authorList>
            <consortium name="The Broad Institute Genome Sequencing Platform"/>
            <consortium name="The Broad Institute Genome Sequencing Center for Infectious Disease"/>
            <person name="Cuomo C."/>
            <person name="Becnel J."/>
            <person name="Sanscrainte N."/>
            <person name="Walker B."/>
            <person name="Young S.K."/>
            <person name="Zeng Q."/>
            <person name="Gargeya S."/>
            <person name="Fitzgerald M."/>
            <person name="Haas B."/>
            <person name="Abouelleil A."/>
            <person name="Alvarado L."/>
            <person name="Arachchi H.M."/>
            <person name="Berlin A.M."/>
            <person name="Chapman S.B."/>
            <person name="Dewar J."/>
            <person name="Goldberg J."/>
            <person name="Griggs A."/>
            <person name="Gujja S."/>
            <person name="Hansen M."/>
            <person name="Howarth C."/>
            <person name="Imamovic A."/>
            <person name="Larimer J."/>
            <person name="McCowan C."/>
            <person name="Murphy C."/>
            <person name="Neiman D."/>
            <person name="Pearson M."/>
            <person name="Priest M."/>
            <person name="Roberts A."/>
            <person name="Saif S."/>
            <person name="Shea T."/>
            <person name="Sisk P."/>
            <person name="Sykes S."/>
            <person name="Wortman J."/>
            <person name="Nusbaum C."/>
            <person name="Birren B."/>
        </authorList>
    </citation>
    <scope>NUCLEOTIDE SEQUENCE [LARGE SCALE GENOMIC DNA]</scope>
    <source>
        <strain evidence="1 2">PRA339</strain>
    </source>
</reference>
<protein>
    <submittedName>
        <fullName evidence="1">Uncharacterized protein</fullName>
    </submittedName>
</protein>
<dbReference type="Proteomes" id="UP000030655">
    <property type="component" value="Unassembled WGS sequence"/>
</dbReference>
<name>A0A059EXK3_9MICR</name>
<accession>A0A059EXK3</accession>
<evidence type="ECO:0000313" key="1">
    <source>
        <dbReference type="EMBL" id="KCZ79773.1"/>
    </source>
</evidence>
<gene>
    <name evidence="1" type="ORF">H312_02825</name>
</gene>
<dbReference type="AlphaFoldDB" id="A0A059EXK3"/>
<dbReference type="HOGENOM" id="CLU_2941288_0_0_1"/>
<dbReference type="VEuPathDB" id="MicrosporidiaDB:H312_02825"/>
<organism evidence="1 2">
    <name type="scientific">Anncaliia algerae PRA339</name>
    <dbReference type="NCBI Taxonomy" id="1288291"/>
    <lineage>
        <taxon>Eukaryota</taxon>
        <taxon>Fungi</taxon>
        <taxon>Fungi incertae sedis</taxon>
        <taxon>Microsporidia</taxon>
        <taxon>Tubulinosematoidea</taxon>
        <taxon>Tubulinosematidae</taxon>
        <taxon>Anncaliia</taxon>
    </lineage>
</organism>
<sequence>MESQEPLHILFLIKSPIHSFQLEHHKLQAPLLFTLLTVVIMQDSLTMNLNVTLYVINTNL</sequence>